<reference evidence="1" key="1">
    <citation type="submission" date="2018-02" db="EMBL/GenBank/DDBJ databases">
        <title>Rhizophora mucronata_Transcriptome.</title>
        <authorList>
            <person name="Meera S.P."/>
            <person name="Sreeshan A."/>
            <person name="Augustine A."/>
        </authorList>
    </citation>
    <scope>NUCLEOTIDE SEQUENCE</scope>
    <source>
        <tissue evidence="1">Leaf</tissue>
    </source>
</reference>
<proteinExistence type="predicted"/>
<protein>
    <submittedName>
        <fullName evidence="1">Uncharacterized protein</fullName>
    </submittedName>
</protein>
<sequence>MQEELPYIFHHAQFIIDKQAHLFYIRPKRRPEKE</sequence>
<organism evidence="1">
    <name type="scientific">Rhizophora mucronata</name>
    <name type="common">Asiatic mangrove</name>
    <dbReference type="NCBI Taxonomy" id="61149"/>
    <lineage>
        <taxon>Eukaryota</taxon>
        <taxon>Viridiplantae</taxon>
        <taxon>Streptophyta</taxon>
        <taxon>Embryophyta</taxon>
        <taxon>Tracheophyta</taxon>
        <taxon>Spermatophyta</taxon>
        <taxon>Magnoliopsida</taxon>
        <taxon>eudicotyledons</taxon>
        <taxon>Gunneridae</taxon>
        <taxon>Pentapetalae</taxon>
        <taxon>rosids</taxon>
        <taxon>fabids</taxon>
        <taxon>Malpighiales</taxon>
        <taxon>Rhizophoraceae</taxon>
        <taxon>Rhizophora</taxon>
    </lineage>
</organism>
<evidence type="ECO:0000313" key="1">
    <source>
        <dbReference type="EMBL" id="MBX60601.1"/>
    </source>
</evidence>
<accession>A0A2P2Q0S9</accession>
<name>A0A2P2Q0S9_RHIMU</name>
<dbReference type="AlphaFoldDB" id="A0A2P2Q0S9"/>
<dbReference type="EMBL" id="GGEC01080117">
    <property type="protein sequence ID" value="MBX60601.1"/>
    <property type="molecule type" value="Transcribed_RNA"/>
</dbReference>